<dbReference type="PANTHER" id="PTHR15288">
    <property type="entry name" value="DENN DOMAIN-CONTAINING PROTEIN 2"/>
    <property type="match status" value="1"/>
</dbReference>
<evidence type="ECO:0000259" key="3">
    <source>
        <dbReference type="PROSITE" id="PS50942"/>
    </source>
</evidence>
<evidence type="ECO:0000256" key="1">
    <source>
        <dbReference type="SAM" id="MobiDB-lite"/>
    </source>
</evidence>
<sequence length="1004" mass="108749">MNSVKTKADAVTMSSSSAMPSTSNNPFRPEPEITLFSILPSTSSPTMSANNPPHSLHKSSAPPFTPQQLQTIHALSFPPPHLHLTSKHCFALTTSQNTRWYGYCLTIPFLPPRLSSHPLINCRGNLSRRPTPGDENNLRRAYIIISPSPSGTSTFFPLLSTLPFSPNPTSLKPMMGREERLLPLFLRLDSSSYTLLLTSLMLERRVIIFGEDNPSLEVMSLLHVLSLFKLNYRGLFLPTLPENLTEFVHAPTPYIIAVRTQLAEEFQRNPDIKDVIYVNVDNKTVYGDCLNITECTAPVEGSGSTSQKMPATFVDRLIQGFDGISKGIMKDESRGSMQEGVKAVGKSVNKIKGWMNTKIQRRGSGLMSNPLPSPAPPAATTPLGPFPHNPRREIELRQTLVTFFGYLLSDARLFTRRSGTGFSVDKDSWVTSMSRKFGRNVGMTKFCSEFSTTRMFIDHCDDRIASFGKDTPEASLSSLMLKTNSLEFAEIFKSISGHFQGPKQDPIKDLALKLTSNSTFKGHYYLSLDKVVSNMNESVWDVIWDRLEDSKTFNWKHGLLSLQMLKAVVIWGGPATVERVWERFDLVRRLMKYGNGISGQGKAIEKEARDVFRLASDLNYLKARRDHKRVEDSTTYRWKGESLGLDGKVKMISGTAGFKSLHSIIAPPSFKTRGAMSENVKFATTLTSTTKVDKVEEVAGHMDLLDFGFSGSNDAKVDPFSPHANAVNVGVGVAPAVAPAVTPKNGSYSSSLKRPSIGAIMNPPTSSIPHPAGPPPAAIAEAGSPMASPEKPLQKHSPLRRPTAAPIGGFSEDPFASVGPTTNKAGAPTRVPKPAPASNGFDAFNSNSGGPSFQQQHFASPPAAPDFSPPPFPQQSQQLPGAGAVGNGNDGFAASNGFDAFNSNSGGPGFTAFPPPAVSSPPLQTIPQTIPLTPQTMATQSPFGTPTVGGGGGFGGSNVVTTPINATPNNAHMNISMMQSVVGATEEKKKKEMEDDPFAQFAQF</sequence>
<feature type="compositionally biased region" description="Low complexity" evidence="1">
    <location>
        <begin position="10"/>
        <end position="26"/>
    </location>
</feature>
<feature type="region of interest" description="Disordered" evidence="1">
    <location>
        <begin position="365"/>
        <end position="388"/>
    </location>
</feature>
<dbReference type="PANTHER" id="PTHR15288:SF0">
    <property type="entry name" value="UDENN DOMAIN-CONTAINING PROTEIN"/>
    <property type="match status" value="1"/>
</dbReference>
<feature type="compositionally biased region" description="Pro residues" evidence="1">
    <location>
        <begin position="862"/>
        <end position="873"/>
    </location>
</feature>
<dbReference type="InterPro" id="IPR001194">
    <property type="entry name" value="cDENN_dom"/>
</dbReference>
<accession>A0A9W7ET14</accession>
<dbReference type="InterPro" id="IPR037516">
    <property type="entry name" value="Tripartite_DENN"/>
</dbReference>
<comment type="caution">
    <text evidence="4">The sequence shown here is derived from an EMBL/GenBank/DDBJ whole genome shotgun (WGS) entry which is preliminary data.</text>
</comment>
<gene>
    <name evidence="4" type="ORF">TL16_g12128</name>
</gene>
<evidence type="ECO:0000313" key="5">
    <source>
        <dbReference type="Proteomes" id="UP001162640"/>
    </source>
</evidence>
<dbReference type="Gene3D" id="1.25.40.90">
    <property type="match status" value="1"/>
</dbReference>
<dbReference type="Pfam" id="PF02141">
    <property type="entry name" value="DENN"/>
    <property type="match status" value="1"/>
</dbReference>
<dbReference type="SMART" id="SM00799">
    <property type="entry name" value="DENN"/>
    <property type="match status" value="1"/>
</dbReference>
<dbReference type="SUPFAM" id="SSF48464">
    <property type="entry name" value="ENTH/VHS domain"/>
    <property type="match status" value="1"/>
</dbReference>
<dbReference type="InterPro" id="IPR013809">
    <property type="entry name" value="ENTH"/>
</dbReference>
<dbReference type="InterPro" id="IPR043153">
    <property type="entry name" value="DENN_C"/>
</dbReference>
<feature type="domain" description="UDENN" evidence="2">
    <location>
        <begin position="36"/>
        <end position="470"/>
    </location>
</feature>
<protein>
    <recommendedName>
        <fullName evidence="6">UDENN domain-containing protein</fullName>
    </recommendedName>
</protein>
<feature type="region of interest" description="Disordered" evidence="1">
    <location>
        <begin position="740"/>
        <end position="891"/>
    </location>
</feature>
<dbReference type="AlphaFoldDB" id="A0A9W7ET14"/>
<evidence type="ECO:0000313" key="4">
    <source>
        <dbReference type="EMBL" id="GMH91699.1"/>
    </source>
</evidence>
<reference evidence="5" key="1">
    <citation type="journal article" date="2023" name="Commun. Biol.">
        <title>Genome analysis of Parmales, the sister group of diatoms, reveals the evolutionary specialization of diatoms from phago-mixotrophs to photoautotrophs.</title>
        <authorList>
            <person name="Ban H."/>
            <person name="Sato S."/>
            <person name="Yoshikawa S."/>
            <person name="Yamada K."/>
            <person name="Nakamura Y."/>
            <person name="Ichinomiya M."/>
            <person name="Sato N."/>
            <person name="Blanc-Mathieu R."/>
            <person name="Endo H."/>
            <person name="Kuwata A."/>
            <person name="Ogata H."/>
        </authorList>
    </citation>
    <scope>NUCLEOTIDE SEQUENCE [LARGE SCALE GENOMIC DNA]</scope>
</reference>
<feature type="compositionally biased region" description="Polar residues" evidence="1">
    <location>
        <begin position="39"/>
        <end position="53"/>
    </location>
</feature>
<proteinExistence type="predicted"/>
<evidence type="ECO:0000259" key="2">
    <source>
        <dbReference type="PROSITE" id="PS50211"/>
    </source>
</evidence>
<dbReference type="Gene3D" id="3.40.50.11500">
    <property type="match status" value="1"/>
</dbReference>
<dbReference type="InterPro" id="IPR008942">
    <property type="entry name" value="ENTH_VHS"/>
</dbReference>
<dbReference type="EMBL" id="BLQM01000477">
    <property type="protein sequence ID" value="GMH91699.1"/>
    <property type="molecule type" value="Genomic_DNA"/>
</dbReference>
<feature type="domain" description="ENTH" evidence="3">
    <location>
        <begin position="479"/>
        <end position="625"/>
    </location>
</feature>
<organism evidence="4 5">
    <name type="scientific">Triparma laevis f. inornata</name>
    <dbReference type="NCBI Taxonomy" id="1714386"/>
    <lineage>
        <taxon>Eukaryota</taxon>
        <taxon>Sar</taxon>
        <taxon>Stramenopiles</taxon>
        <taxon>Ochrophyta</taxon>
        <taxon>Bolidophyceae</taxon>
        <taxon>Parmales</taxon>
        <taxon>Triparmaceae</taxon>
        <taxon>Triparma</taxon>
    </lineage>
</organism>
<feature type="compositionally biased region" description="Pro residues" evidence="1">
    <location>
        <begin position="371"/>
        <end position="388"/>
    </location>
</feature>
<dbReference type="Proteomes" id="UP001162640">
    <property type="component" value="Unassembled WGS sequence"/>
</dbReference>
<evidence type="ECO:0008006" key="6">
    <source>
        <dbReference type="Google" id="ProtNLM"/>
    </source>
</evidence>
<feature type="compositionally biased region" description="Polar residues" evidence="1">
    <location>
        <begin position="744"/>
        <end position="753"/>
    </location>
</feature>
<name>A0A9W7ET14_9STRA</name>
<dbReference type="PROSITE" id="PS50211">
    <property type="entry name" value="DENN"/>
    <property type="match status" value="1"/>
</dbReference>
<dbReference type="PROSITE" id="PS50942">
    <property type="entry name" value="ENTH"/>
    <property type="match status" value="1"/>
</dbReference>
<dbReference type="InterPro" id="IPR051942">
    <property type="entry name" value="DENN_domain_containing_2"/>
</dbReference>
<feature type="compositionally biased region" description="Polar residues" evidence="1">
    <location>
        <begin position="844"/>
        <end position="857"/>
    </location>
</feature>
<feature type="region of interest" description="Disordered" evidence="1">
    <location>
        <begin position="1"/>
        <end position="61"/>
    </location>
</feature>